<sequence length="64" mass="7380">MCQIVDDFDFTSPTIIIADRGYESFNVYEHIKKRTKIFDSSKRYKSNGLLNGLDLPSDGTFDKK</sequence>
<keyword evidence="1" id="KW-0614">Plasmid</keyword>
<gene>
    <name evidence="1" type="ORF">LLC_26230</name>
</gene>
<dbReference type="EMBL" id="AP024223">
    <property type="protein sequence ID" value="BCO07383.1"/>
    <property type="molecule type" value="Genomic_DNA"/>
</dbReference>
<reference evidence="1 2" key="1">
    <citation type="submission" date="2020-12" db="EMBL/GenBank/DDBJ databases">
        <title>Complete genome sequence of lactococcus lactis subsp. cremoris strain EPSC and strain G3-2.</title>
        <authorList>
            <person name="Kita K."/>
            <person name="Ishikawa S."/>
        </authorList>
    </citation>
    <scope>NUCLEOTIDE SEQUENCE [LARGE SCALE GENOMIC DNA]</scope>
    <source>
        <strain evidence="1 2">EPSC</strain>
        <plasmid evidence="1 2">pEPSC1</plasmid>
    </source>
</reference>
<geneLocation type="plasmid" evidence="1 2">
    <name>pEPSC1</name>
</geneLocation>
<protein>
    <recommendedName>
        <fullName evidence="3">Transposase IS4-like domain-containing protein</fullName>
    </recommendedName>
</protein>
<accession>A0AAD1K2F1</accession>
<dbReference type="Proteomes" id="UP000595253">
    <property type="component" value="Plasmid pEPSC1"/>
</dbReference>
<proteinExistence type="predicted"/>
<organism evidence="1 2">
    <name type="scientific">Lactococcus lactis subsp. cremoris</name>
    <name type="common">Streptococcus cremoris</name>
    <dbReference type="NCBI Taxonomy" id="1359"/>
    <lineage>
        <taxon>Bacteria</taxon>
        <taxon>Bacillati</taxon>
        <taxon>Bacillota</taxon>
        <taxon>Bacilli</taxon>
        <taxon>Lactobacillales</taxon>
        <taxon>Streptococcaceae</taxon>
        <taxon>Lactococcus</taxon>
    </lineage>
</organism>
<dbReference type="AlphaFoldDB" id="A0AAD1K2F1"/>
<evidence type="ECO:0008006" key="3">
    <source>
        <dbReference type="Google" id="ProtNLM"/>
    </source>
</evidence>
<evidence type="ECO:0000313" key="2">
    <source>
        <dbReference type="Proteomes" id="UP000595253"/>
    </source>
</evidence>
<name>A0AAD1K2F1_LACLC</name>
<evidence type="ECO:0000313" key="1">
    <source>
        <dbReference type="EMBL" id="BCO07383.1"/>
    </source>
</evidence>